<organism evidence="1 2">
    <name type="scientific">Aureimonas pseudogalii</name>
    <dbReference type="NCBI Taxonomy" id="1744844"/>
    <lineage>
        <taxon>Bacteria</taxon>
        <taxon>Pseudomonadati</taxon>
        <taxon>Pseudomonadota</taxon>
        <taxon>Alphaproteobacteria</taxon>
        <taxon>Hyphomicrobiales</taxon>
        <taxon>Aurantimonadaceae</taxon>
        <taxon>Aureimonas</taxon>
    </lineage>
</organism>
<dbReference type="InterPro" id="IPR003477">
    <property type="entry name" value="PemK-like"/>
</dbReference>
<name>A0A7W6EFQ0_9HYPH</name>
<dbReference type="Gene3D" id="2.30.30.110">
    <property type="match status" value="1"/>
</dbReference>
<sequence length="102" mass="11258">METNNQRYRPGLAVSPGVIGGRYPLLWVVMITGAGHEPWPDDVEVGPRHLEFGLPIPSRIRVAKITTAEARQAERVGNIDPGILEIVMARLARVLGMHRLEA</sequence>
<evidence type="ECO:0000313" key="2">
    <source>
        <dbReference type="Proteomes" id="UP000542776"/>
    </source>
</evidence>
<dbReference type="GO" id="GO:0003677">
    <property type="term" value="F:DNA binding"/>
    <property type="evidence" value="ECO:0007669"/>
    <property type="project" value="InterPro"/>
</dbReference>
<keyword evidence="2" id="KW-1185">Reference proteome</keyword>
<evidence type="ECO:0008006" key="3">
    <source>
        <dbReference type="Google" id="ProtNLM"/>
    </source>
</evidence>
<dbReference type="AlphaFoldDB" id="A0A7W6EFQ0"/>
<reference evidence="1 2" key="1">
    <citation type="submission" date="2020-08" db="EMBL/GenBank/DDBJ databases">
        <title>Genomic Encyclopedia of Type Strains, Phase IV (KMG-IV): sequencing the most valuable type-strain genomes for metagenomic binning, comparative biology and taxonomic classification.</title>
        <authorList>
            <person name="Goeker M."/>
        </authorList>
    </citation>
    <scope>NUCLEOTIDE SEQUENCE [LARGE SCALE GENOMIC DNA]</scope>
    <source>
        <strain evidence="1 2">DSM 102238</strain>
    </source>
</reference>
<dbReference type="SUPFAM" id="SSF50118">
    <property type="entry name" value="Cell growth inhibitor/plasmid maintenance toxic component"/>
    <property type="match status" value="1"/>
</dbReference>
<comment type="caution">
    <text evidence="1">The sequence shown here is derived from an EMBL/GenBank/DDBJ whole genome shotgun (WGS) entry which is preliminary data.</text>
</comment>
<proteinExistence type="predicted"/>
<protein>
    <recommendedName>
        <fullName evidence="3">Growth inhibitor PemK</fullName>
    </recommendedName>
</protein>
<gene>
    <name evidence="1" type="ORF">GGR04_001184</name>
</gene>
<dbReference type="Proteomes" id="UP000542776">
    <property type="component" value="Unassembled WGS sequence"/>
</dbReference>
<dbReference type="InterPro" id="IPR011067">
    <property type="entry name" value="Plasmid_toxin/cell-grow_inhib"/>
</dbReference>
<evidence type="ECO:0000313" key="1">
    <source>
        <dbReference type="EMBL" id="MBB3997363.1"/>
    </source>
</evidence>
<accession>A0A7W6EFQ0</accession>
<dbReference type="Pfam" id="PF02452">
    <property type="entry name" value="PemK_toxin"/>
    <property type="match status" value="1"/>
</dbReference>
<dbReference type="EMBL" id="JACIEK010000001">
    <property type="protein sequence ID" value="MBB3997363.1"/>
    <property type="molecule type" value="Genomic_DNA"/>
</dbReference>